<dbReference type="EMBL" id="JAULBC010000004">
    <property type="protein sequence ID" value="MEX6688809.1"/>
    <property type="molecule type" value="Genomic_DNA"/>
</dbReference>
<feature type="domain" description="RNA polymerase sigma factor 70 region 4 type 2" evidence="4">
    <location>
        <begin position="123"/>
        <end position="166"/>
    </location>
</feature>
<dbReference type="InterPro" id="IPR039425">
    <property type="entry name" value="RNA_pol_sigma-70-like"/>
</dbReference>
<dbReference type="Pfam" id="PF08281">
    <property type="entry name" value="Sigma70_r4_2"/>
    <property type="match status" value="1"/>
</dbReference>
<dbReference type="InterPro" id="IPR014284">
    <property type="entry name" value="RNA_pol_sigma-70_dom"/>
</dbReference>
<reference evidence="5 6" key="1">
    <citation type="submission" date="2023-07" db="EMBL/GenBank/DDBJ databases">
        <authorList>
            <person name="Lian W.-H."/>
        </authorList>
    </citation>
    <scope>NUCLEOTIDE SEQUENCE [LARGE SCALE GENOMIC DNA]</scope>
    <source>
        <strain evidence="5 6">SYSU DXS3180</strain>
    </source>
</reference>
<dbReference type="InterPro" id="IPR036388">
    <property type="entry name" value="WH-like_DNA-bd_sf"/>
</dbReference>
<dbReference type="Gene3D" id="1.10.10.10">
    <property type="entry name" value="Winged helix-like DNA-binding domain superfamily/Winged helix DNA-binding domain"/>
    <property type="match status" value="1"/>
</dbReference>
<accession>A0ABV3ZFZ2</accession>
<dbReference type="SUPFAM" id="SSF88659">
    <property type="entry name" value="Sigma3 and sigma4 domains of RNA polymerase sigma factors"/>
    <property type="match status" value="1"/>
</dbReference>
<evidence type="ECO:0000256" key="1">
    <source>
        <dbReference type="ARBA" id="ARBA00023015"/>
    </source>
</evidence>
<evidence type="ECO:0000313" key="6">
    <source>
        <dbReference type="Proteomes" id="UP001560573"/>
    </source>
</evidence>
<evidence type="ECO:0000256" key="3">
    <source>
        <dbReference type="ARBA" id="ARBA00023163"/>
    </source>
</evidence>
<evidence type="ECO:0000313" key="5">
    <source>
        <dbReference type="EMBL" id="MEX6688809.1"/>
    </source>
</evidence>
<dbReference type="RefSeq" id="WP_369330216.1">
    <property type="nucleotide sequence ID" value="NZ_JAULBC010000004.1"/>
</dbReference>
<keyword evidence="1" id="KW-0805">Transcription regulation</keyword>
<sequence length="195" mass="22238">MNEAQEISVHVNNWYSTYHLHLANIGMRLGYGREETKDAIHQFFLDLLEKKVDPASIDNPQAYLSVAFKRKLIDLHRSASRQKMINYSDLPDFQTSPSVQETIEQIQASTELIANIRKAYFNLPARCRNVIYLKFFEGLTTEQIAERTGLSKRSVYNNLFEGVKLLRADLQAVSPKMEFGVIISLLGLCLVNGIV</sequence>
<keyword evidence="2" id="KW-0731">Sigma factor</keyword>
<evidence type="ECO:0000256" key="2">
    <source>
        <dbReference type="ARBA" id="ARBA00023082"/>
    </source>
</evidence>
<name>A0ABV3ZFZ2_9BACT</name>
<keyword evidence="6" id="KW-1185">Reference proteome</keyword>
<dbReference type="NCBIfam" id="TIGR02937">
    <property type="entry name" value="sigma70-ECF"/>
    <property type="match status" value="1"/>
</dbReference>
<evidence type="ECO:0000259" key="4">
    <source>
        <dbReference type="Pfam" id="PF08281"/>
    </source>
</evidence>
<dbReference type="CDD" id="cd06171">
    <property type="entry name" value="Sigma70_r4"/>
    <property type="match status" value="1"/>
</dbReference>
<dbReference type="PANTHER" id="PTHR43133:SF46">
    <property type="entry name" value="RNA POLYMERASE SIGMA-70 FACTOR ECF SUBFAMILY"/>
    <property type="match status" value="1"/>
</dbReference>
<dbReference type="Proteomes" id="UP001560573">
    <property type="component" value="Unassembled WGS sequence"/>
</dbReference>
<dbReference type="PANTHER" id="PTHR43133">
    <property type="entry name" value="RNA POLYMERASE ECF-TYPE SIGMA FACTO"/>
    <property type="match status" value="1"/>
</dbReference>
<protein>
    <submittedName>
        <fullName evidence="5">Sigma-70 family RNA polymerase sigma factor</fullName>
    </submittedName>
</protein>
<proteinExistence type="predicted"/>
<organism evidence="5 6">
    <name type="scientific">Danxiaibacter flavus</name>
    <dbReference type="NCBI Taxonomy" id="3049108"/>
    <lineage>
        <taxon>Bacteria</taxon>
        <taxon>Pseudomonadati</taxon>
        <taxon>Bacteroidota</taxon>
        <taxon>Chitinophagia</taxon>
        <taxon>Chitinophagales</taxon>
        <taxon>Chitinophagaceae</taxon>
        <taxon>Danxiaibacter</taxon>
    </lineage>
</organism>
<dbReference type="InterPro" id="IPR013324">
    <property type="entry name" value="RNA_pol_sigma_r3/r4-like"/>
</dbReference>
<dbReference type="InterPro" id="IPR013249">
    <property type="entry name" value="RNA_pol_sigma70_r4_t2"/>
</dbReference>
<keyword evidence="3" id="KW-0804">Transcription</keyword>
<comment type="caution">
    <text evidence="5">The sequence shown here is derived from an EMBL/GenBank/DDBJ whole genome shotgun (WGS) entry which is preliminary data.</text>
</comment>
<gene>
    <name evidence="5" type="ORF">QTN47_14980</name>
</gene>